<organism evidence="1 2">
    <name type="scientific">Lachnospira intestinalis</name>
    <dbReference type="NCBI Taxonomy" id="3133158"/>
    <lineage>
        <taxon>Bacteria</taxon>
        <taxon>Bacillati</taxon>
        <taxon>Bacillota</taxon>
        <taxon>Clostridia</taxon>
        <taxon>Lachnospirales</taxon>
        <taxon>Lachnospiraceae</taxon>
        <taxon>Lachnospira</taxon>
    </lineage>
</organism>
<protein>
    <submittedName>
        <fullName evidence="1">Uncharacterized protein</fullName>
    </submittedName>
</protein>
<reference evidence="1 2" key="1">
    <citation type="submission" date="2024-03" db="EMBL/GenBank/DDBJ databases">
        <title>Human intestinal bacterial collection.</title>
        <authorList>
            <person name="Pauvert C."/>
            <person name="Hitch T.C.A."/>
            <person name="Clavel T."/>
        </authorList>
    </citation>
    <scope>NUCLEOTIDE SEQUENCE [LARGE SCALE GENOMIC DNA]</scope>
    <source>
        <strain evidence="1 2">CLA-JM-H10</strain>
    </source>
</reference>
<dbReference type="EMBL" id="JBBMES010000008">
    <property type="protein sequence ID" value="MEQ2535264.1"/>
    <property type="molecule type" value="Genomic_DNA"/>
</dbReference>
<accession>A0ABV1GP42</accession>
<sequence length="90" mass="10729">MTAILQESIREMNEYHEEFKQHVAKCEERQRRIFDRFIDTFEYNLETGENYAQALYAICQFADEAGIALHHVVFDEFSNAMRSKESFVLK</sequence>
<keyword evidence="2" id="KW-1185">Reference proteome</keyword>
<evidence type="ECO:0000313" key="2">
    <source>
        <dbReference type="Proteomes" id="UP001480973"/>
    </source>
</evidence>
<evidence type="ECO:0000313" key="1">
    <source>
        <dbReference type="EMBL" id="MEQ2535264.1"/>
    </source>
</evidence>
<name>A0ABV1GP42_9FIRM</name>
<gene>
    <name evidence="1" type="ORF">WMO38_09070</name>
</gene>
<dbReference type="Proteomes" id="UP001480973">
    <property type="component" value="Unassembled WGS sequence"/>
</dbReference>
<comment type="caution">
    <text evidence="1">The sequence shown here is derived from an EMBL/GenBank/DDBJ whole genome shotgun (WGS) entry which is preliminary data.</text>
</comment>
<proteinExistence type="predicted"/>